<reference evidence="1 2" key="2">
    <citation type="journal article" date="2009" name="PLoS ONE">
        <title>An integrated genetic and cytogenetic map of the cucumber genome.</title>
        <authorList>
            <person name="Ren Y."/>
            <person name="Zhang Z."/>
            <person name="Liu J."/>
            <person name="Staub J.E."/>
            <person name="Han Y."/>
            <person name="Cheng Z."/>
            <person name="Li X."/>
            <person name="Lu J."/>
            <person name="Miao H."/>
            <person name="Kang H."/>
            <person name="Xie B."/>
            <person name="Gu X."/>
            <person name="Wang X."/>
            <person name="Du Y."/>
            <person name="Jin W."/>
            <person name="Huang S."/>
        </authorList>
    </citation>
    <scope>NUCLEOTIDE SEQUENCE [LARGE SCALE GENOMIC DNA]</scope>
    <source>
        <strain evidence="2">cv. 9930</strain>
    </source>
</reference>
<gene>
    <name evidence="1" type="ORF">Csa_1G659080</name>
</gene>
<protein>
    <recommendedName>
        <fullName evidence="3">Retrotransposon gag domain-containing protein</fullName>
    </recommendedName>
</protein>
<organism evidence="1 2">
    <name type="scientific">Cucumis sativus</name>
    <name type="common">Cucumber</name>
    <dbReference type="NCBI Taxonomy" id="3659"/>
    <lineage>
        <taxon>Eukaryota</taxon>
        <taxon>Viridiplantae</taxon>
        <taxon>Streptophyta</taxon>
        <taxon>Embryophyta</taxon>
        <taxon>Tracheophyta</taxon>
        <taxon>Spermatophyta</taxon>
        <taxon>Magnoliopsida</taxon>
        <taxon>eudicotyledons</taxon>
        <taxon>Gunneridae</taxon>
        <taxon>Pentapetalae</taxon>
        <taxon>rosids</taxon>
        <taxon>fabids</taxon>
        <taxon>Cucurbitales</taxon>
        <taxon>Cucurbitaceae</taxon>
        <taxon>Benincaseae</taxon>
        <taxon>Cucumis</taxon>
    </lineage>
</organism>
<dbReference type="AlphaFoldDB" id="A0A0A0M380"/>
<dbReference type="Gramene" id="KGN66686">
    <property type="protein sequence ID" value="KGN66686"/>
    <property type="gene ID" value="Csa_1G659080"/>
</dbReference>
<dbReference type="EMBL" id="CM002922">
    <property type="protein sequence ID" value="KGN66686.1"/>
    <property type="molecule type" value="Genomic_DNA"/>
</dbReference>
<proteinExistence type="predicted"/>
<evidence type="ECO:0000313" key="2">
    <source>
        <dbReference type="Proteomes" id="UP000029981"/>
    </source>
</evidence>
<keyword evidence="2" id="KW-1185">Reference proteome</keyword>
<reference evidence="1 2" key="1">
    <citation type="journal article" date="2009" name="Nat. Genet.">
        <title>The genome of the cucumber, Cucumis sativus L.</title>
        <authorList>
            <person name="Huang S."/>
            <person name="Li R."/>
            <person name="Zhang Z."/>
            <person name="Li L."/>
            <person name="Gu X."/>
            <person name="Fan W."/>
            <person name="Lucas W.J."/>
            <person name="Wang X."/>
            <person name="Xie B."/>
            <person name="Ni P."/>
            <person name="Ren Y."/>
            <person name="Zhu H."/>
            <person name="Li J."/>
            <person name="Lin K."/>
            <person name="Jin W."/>
            <person name="Fei Z."/>
            <person name="Li G."/>
            <person name="Staub J."/>
            <person name="Kilian A."/>
            <person name="van der Vossen E.A."/>
            <person name="Wu Y."/>
            <person name="Guo J."/>
            <person name="He J."/>
            <person name="Jia Z."/>
            <person name="Ren Y."/>
            <person name="Tian G."/>
            <person name="Lu Y."/>
            <person name="Ruan J."/>
            <person name="Qian W."/>
            <person name="Wang M."/>
            <person name="Huang Q."/>
            <person name="Li B."/>
            <person name="Xuan Z."/>
            <person name="Cao J."/>
            <person name="Asan"/>
            <person name="Wu Z."/>
            <person name="Zhang J."/>
            <person name="Cai Q."/>
            <person name="Bai Y."/>
            <person name="Zhao B."/>
            <person name="Han Y."/>
            <person name="Li Y."/>
            <person name="Li X."/>
            <person name="Wang S."/>
            <person name="Shi Q."/>
            <person name="Liu S."/>
            <person name="Cho W.K."/>
            <person name="Kim J.Y."/>
            <person name="Xu Y."/>
            <person name="Heller-Uszynska K."/>
            <person name="Miao H."/>
            <person name="Cheng Z."/>
            <person name="Zhang S."/>
            <person name="Wu J."/>
            <person name="Yang Y."/>
            <person name="Kang H."/>
            <person name="Li M."/>
            <person name="Liang H."/>
            <person name="Ren X."/>
            <person name="Shi Z."/>
            <person name="Wen M."/>
            <person name="Jian M."/>
            <person name="Yang H."/>
            <person name="Zhang G."/>
            <person name="Yang Z."/>
            <person name="Chen R."/>
            <person name="Liu S."/>
            <person name="Li J."/>
            <person name="Ma L."/>
            <person name="Liu H."/>
            <person name="Zhou Y."/>
            <person name="Zhao J."/>
            <person name="Fang X."/>
            <person name="Li G."/>
            <person name="Fang L."/>
            <person name="Li Y."/>
            <person name="Liu D."/>
            <person name="Zheng H."/>
            <person name="Zhang Y."/>
            <person name="Qin N."/>
            <person name="Li Z."/>
            <person name="Yang G."/>
            <person name="Yang S."/>
            <person name="Bolund L."/>
            <person name="Kristiansen K."/>
            <person name="Zheng H."/>
            <person name="Li S."/>
            <person name="Zhang X."/>
            <person name="Yang H."/>
            <person name="Wang J."/>
            <person name="Sun R."/>
            <person name="Zhang B."/>
            <person name="Jiang S."/>
            <person name="Wang J."/>
            <person name="Du Y."/>
            <person name="Li S."/>
        </authorList>
    </citation>
    <scope>NUCLEOTIDE SEQUENCE [LARGE SCALE GENOMIC DNA]</scope>
    <source>
        <strain evidence="2">cv. 9930</strain>
    </source>
</reference>
<reference evidence="1 2" key="4">
    <citation type="journal article" date="2011" name="BMC Genomics">
        <title>RNA-Seq improves annotation of protein-coding genes in the cucumber genome.</title>
        <authorList>
            <person name="Li Z."/>
            <person name="Zhang Z."/>
            <person name="Yan P."/>
            <person name="Huang S."/>
            <person name="Fei Z."/>
            <person name="Lin K."/>
        </authorList>
    </citation>
    <scope>NUCLEOTIDE SEQUENCE [LARGE SCALE GENOMIC DNA]</scope>
    <source>
        <strain evidence="2">cv. 9930</strain>
    </source>
</reference>
<accession>A0A0A0M380</accession>
<dbReference type="Proteomes" id="UP000029981">
    <property type="component" value="Chromosome 1"/>
</dbReference>
<reference evidence="1 2" key="3">
    <citation type="journal article" date="2010" name="BMC Genomics">
        <title>Transcriptome sequencing and comparative analysis of cucumber flowers with different sex types.</title>
        <authorList>
            <person name="Guo S."/>
            <person name="Zheng Y."/>
            <person name="Joung J.G."/>
            <person name="Liu S."/>
            <person name="Zhang Z."/>
            <person name="Crasta O.R."/>
            <person name="Sobral B.W."/>
            <person name="Xu Y."/>
            <person name="Huang S."/>
            <person name="Fei Z."/>
        </authorList>
    </citation>
    <scope>NUCLEOTIDE SEQUENCE [LARGE SCALE GENOMIC DNA]</scope>
    <source>
        <strain evidence="2">cv. 9930</strain>
    </source>
</reference>
<evidence type="ECO:0008006" key="3">
    <source>
        <dbReference type="Google" id="ProtNLM"/>
    </source>
</evidence>
<sequence>MALFHLDGASSSSSFDKVVNLEFEKWVTADLLLLGWLYNSITPEVAVQLLGFNNAKDLWEATQELFGFSQWQKRTIFARFFKQLENVTRKWKIIYAL</sequence>
<name>A0A0A0M380_CUCSA</name>
<evidence type="ECO:0000313" key="1">
    <source>
        <dbReference type="EMBL" id="KGN66686.1"/>
    </source>
</evidence>